<evidence type="ECO:0000256" key="1">
    <source>
        <dbReference type="ARBA" id="ARBA00004123"/>
    </source>
</evidence>
<dbReference type="SMART" id="SM00066">
    <property type="entry name" value="GAL4"/>
    <property type="match status" value="1"/>
</dbReference>
<dbReference type="OrthoDB" id="2309723at2759"/>
<dbReference type="GO" id="GO:0008270">
    <property type="term" value="F:zinc ion binding"/>
    <property type="evidence" value="ECO:0007669"/>
    <property type="project" value="InterPro"/>
</dbReference>
<dbReference type="InterPro" id="IPR036864">
    <property type="entry name" value="Zn2-C6_fun-type_DNA-bd_sf"/>
</dbReference>
<feature type="domain" description="Zn(2)-C6 fungal-type" evidence="7">
    <location>
        <begin position="18"/>
        <end position="50"/>
    </location>
</feature>
<feature type="region of interest" description="Disordered" evidence="6">
    <location>
        <begin position="94"/>
        <end position="191"/>
    </location>
</feature>
<dbReference type="PROSITE" id="PS50048">
    <property type="entry name" value="ZN2_CY6_FUNGAL_2"/>
    <property type="match status" value="1"/>
</dbReference>
<dbReference type="EMBL" id="KL197712">
    <property type="protein sequence ID" value="KDQ61346.1"/>
    <property type="molecule type" value="Genomic_DNA"/>
</dbReference>
<dbReference type="InterPro" id="IPR001138">
    <property type="entry name" value="Zn2Cys6_DnaBD"/>
</dbReference>
<dbReference type="AlphaFoldDB" id="A0A067QFG4"/>
<dbReference type="Pfam" id="PF04082">
    <property type="entry name" value="Fungal_trans"/>
    <property type="match status" value="1"/>
</dbReference>
<evidence type="ECO:0000256" key="6">
    <source>
        <dbReference type="SAM" id="MobiDB-lite"/>
    </source>
</evidence>
<dbReference type="PANTHER" id="PTHR47338">
    <property type="entry name" value="ZN(II)2CYS6 TRANSCRIPTION FACTOR (EUROFUNG)-RELATED"/>
    <property type="match status" value="1"/>
</dbReference>
<accession>A0A067QFG4</accession>
<dbReference type="Pfam" id="PF00172">
    <property type="entry name" value="Zn_clus"/>
    <property type="match status" value="1"/>
</dbReference>
<name>A0A067QFG4_9AGAM</name>
<comment type="subcellular location">
    <subcellularLocation>
        <location evidence="1">Nucleus</location>
    </subcellularLocation>
</comment>
<dbReference type="InterPro" id="IPR050815">
    <property type="entry name" value="TF_fung"/>
</dbReference>
<dbReference type="GO" id="GO:0006351">
    <property type="term" value="P:DNA-templated transcription"/>
    <property type="evidence" value="ECO:0007669"/>
    <property type="project" value="InterPro"/>
</dbReference>
<dbReference type="Proteomes" id="UP000027265">
    <property type="component" value="Unassembled WGS sequence"/>
</dbReference>
<dbReference type="PROSITE" id="PS00463">
    <property type="entry name" value="ZN2_CY6_FUNGAL_1"/>
    <property type="match status" value="1"/>
</dbReference>
<keyword evidence="5" id="KW-0539">Nucleus</keyword>
<dbReference type="STRING" id="933084.A0A067QFG4"/>
<keyword evidence="4" id="KW-0804">Transcription</keyword>
<dbReference type="CDD" id="cd00067">
    <property type="entry name" value="GAL4"/>
    <property type="match status" value="1"/>
</dbReference>
<evidence type="ECO:0000259" key="7">
    <source>
        <dbReference type="PROSITE" id="PS50048"/>
    </source>
</evidence>
<dbReference type="GO" id="GO:0000981">
    <property type="term" value="F:DNA-binding transcription factor activity, RNA polymerase II-specific"/>
    <property type="evidence" value="ECO:0007669"/>
    <property type="project" value="InterPro"/>
</dbReference>
<proteinExistence type="predicted"/>
<dbReference type="SUPFAM" id="SSF57701">
    <property type="entry name" value="Zn2/Cys6 DNA-binding domain"/>
    <property type="match status" value="1"/>
</dbReference>
<evidence type="ECO:0000256" key="2">
    <source>
        <dbReference type="ARBA" id="ARBA00022723"/>
    </source>
</evidence>
<evidence type="ECO:0000256" key="3">
    <source>
        <dbReference type="ARBA" id="ARBA00023015"/>
    </source>
</evidence>
<dbReference type="HOGENOM" id="CLU_022337_1_0_1"/>
<dbReference type="InParanoid" id="A0A067QFG4"/>
<dbReference type="GO" id="GO:0003677">
    <property type="term" value="F:DNA binding"/>
    <property type="evidence" value="ECO:0007669"/>
    <property type="project" value="InterPro"/>
</dbReference>
<evidence type="ECO:0000256" key="5">
    <source>
        <dbReference type="ARBA" id="ARBA00023242"/>
    </source>
</evidence>
<protein>
    <recommendedName>
        <fullName evidence="7">Zn(2)-C6 fungal-type domain-containing protein</fullName>
    </recommendedName>
</protein>
<evidence type="ECO:0000256" key="4">
    <source>
        <dbReference type="ARBA" id="ARBA00023163"/>
    </source>
</evidence>
<keyword evidence="9" id="KW-1185">Reference proteome</keyword>
<keyword evidence="3" id="KW-0805">Transcription regulation</keyword>
<sequence length="568" mass="62351">MSTSGEPSSSGPLQRGKACINCRKRKMKCDGARPICGPCLRGRRQEDCEYGDGQGRTRTEILEENIALLETRIKELEHPGEASASVTLHDPHATYRQTHPSSSASLGPGNLRLSRSPPALPMVNPSLMGGRDSGLSPTSGYSSGMHAGGRDPRTSPSFPSSSSPSLRGSSHHGRGRGAPPSGHHHASWWETQEPPSDVSRLLMSLFLPHASQFGWCLSTPRFLQSASSQVSTDRPLPALLSVIYLMGIHFSNSADLMAREPVFLSRAQHHLSVALSGDHPQKEMHTIQAEVILAYYFFRSGRFLEGRYHSTSAVSMAFACHLNKIRSEDGDDEHIGEGRGIGGILVTLPPSRNQIEEGERINAFWQTFVLDRVWSAVLGSPAFISNDETLMTEIDTPWPLEREGYEQGVLSPTRPRSSRTLTNFLTDTVSDNTIEGFSIMAVAVKSAVLFEQATQLAAKFKSTQNMSELNEIRTRLRNLDRLTDRFTPVLLPMSEDLVAPEVVRCVLLGHAFAQAAIIQLHSVFVRDDQNSRRKSLAAANSVVETLRKTNLDSIHFTNPIIGVCLLSN</sequence>
<evidence type="ECO:0000313" key="8">
    <source>
        <dbReference type="EMBL" id="KDQ61346.1"/>
    </source>
</evidence>
<feature type="compositionally biased region" description="Polar residues" evidence="6">
    <location>
        <begin position="95"/>
        <end position="105"/>
    </location>
</feature>
<keyword evidence="2" id="KW-0479">Metal-binding</keyword>
<feature type="compositionally biased region" description="Low complexity" evidence="6">
    <location>
        <begin position="154"/>
        <end position="168"/>
    </location>
</feature>
<organism evidence="8 9">
    <name type="scientific">Jaapia argillacea MUCL 33604</name>
    <dbReference type="NCBI Taxonomy" id="933084"/>
    <lineage>
        <taxon>Eukaryota</taxon>
        <taxon>Fungi</taxon>
        <taxon>Dikarya</taxon>
        <taxon>Basidiomycota</taxon>
        <taxon>Agaricomycotina</taxon>
        <taxon>Agaricomycetes</taxon>
        <taxon>Agaricomycetidae</taxon>
        <taxon>Jaapiales</taxon>
        <taxon>Jaapiaceae</taxon>
        <taxon>Jaapia</taxon>
    </lineage>
</organism>
<dbReference type="CDD" id="cd12148">
    <property type="entry name" value="fungal_TF_MHR"/>
    <property type="match status" value="1"/>
</dbReference>
<dbReference type="PANTHER" id="PTHR47338:SF29">
    <property type="entry name" value="ZN(2)-C6 FUNGAL-TYPE DOMAIN-CONTAINING PROTEIN"/>
    <property type="match status" value="1"/>
</dbReference>
<evidence type="ECO:0000313" key="9">
    <source>
        <dbReference type="Proteomes" id="UP000027265"/>
    </source>
</evidence>
<dbReference type="Gene3D" id="4.10.240.10">
    <property type="entry name" value="Zn(2)-C6 fungal-type DNA-binding domain"/>
    <property type="match status" value="1"/>
</dbReference>
<dbReference type="InterPro" id="IPR007219">
    <property type="entry name" value="XnlR_reg_dom"/>
</dbReference>
<dbReference type="GO" id="GO:0005634">
    <property type="term" value="C:nucleus"/>
    <property type="evidence" value="ECO:0007669"/>
    <property type="project" value="UniProtKB-SubCell"/>
</dbReference>
<reference evidence="9" key="1">
    <citation type="journal article" date="2014" name="Proc. Natl. Acad. Sci. U.S.A.">
        <title>Extensive sampling of basidiomycete genomes demonstrates inadequacy of the white-rot/brown-rot paradigm for wood decay fungi.</title>
        <authorList>
            <person name="Riley R."/>
            <person name="Salamov A.A."/>
            <person name="Brown D.W."/>
            <person name="Nagy L.G."/>
            <person name="Floudas D."/>
            <person name="Held B.W."/>
            <person name="Levasseur A."/>
            <person name="Lombard V."/>
            <person name="Morin E."/>
            <person name="Otillar R."/>
            <person name="Lindquist E.A."/>
            <person name="Sun H."/>
            <person name="LaButti K.M."/>
            <person name="Schmutz J."/>
            <person name="Jabbour D."/>
            <person name="Luo H."/>
            <person name="Baker S.E."/>
            <person name="Pisabarro A.G."/>
            <person name="Walton J.D."/>
            <person name="Blanchette R.A."/>
            <person name="Henrissat B."/>
            <person name="Martin F."/>
            <person name="Cullen D."/>
            <person name="Hibbett D.S."/>
            <person name="Grigoriev I.V."/>
        </authorList>
    </citation>
    <scope>NUCLEOTIDE SEQUENCE [LARGE SCALE GENOMIC DNA]</scope>
    <source>
        <strain evidence="9">MUCL 33604</strain>
    </source>
</reference>
<gene>
    <name evidence="8" type="ORF">JAAARDRAFT_45042</name>
</gene>